<keyword evidence="3" id="KW-1185">Reference proteome</keyword>
<keyword evidence="1" id="KW-1133">Transmembrane helix</keyword>
<dbReference type="Proteomes" id="UP000281553">
    <property type="component" value="Unassembled WGS sequence"/>
</dbReference>
<name>A0A3P6PQC3_DIBLA</name>
<gene>
    <name evidence="2" type="ORF">DILT_LOCUS580</name>
</gene>
<protein>
    <submittedName>
        <fullName evidence="2">Uncharacterized protein</fullName>
    </submittedName>
</protein>
<dbReference type="AlphaFoldDB" id="A0A3P6PQC3"/>
<evidence type="ECO:0000313" key="3">
    <source>
        <dbReference type="Proteomes" id="UP000281553"/>
    </source>
</evidence>
<reference evidence="2 3" key="1">
    <citation type="submission" date="2018-11" db="EMBL/GenBank/DDBJ databases">
        <authorList>
            <consortium name="Pathogen Informatics"/>
        </authorList>
    </citation>
    <scope>NUCLEOTIDE SEQUENCE [LARGE SCALE GENOMIC DNA]</scope>
</reference>
<evidence type="ECO:0000313" key="2">
    <source>
        <dbReference type="EMBL" id="VDK34390.1"/>
    </source>
</evidence>
<evidence type="ECO:0000256" key="1">
    <source>
        <dbReference type="SAM" id="Phobius"/>
    </source>
</evidence>
<proteinExistence type="predicted"/>
<accession>A0A3P6PQC3</accession>
<dbReference type="EMBL" id="UYRU01002568">
    <property type="protein sequence ID" value="VDK34390.1"/>
    <property type="molecule type" value="Genomic_DNA"/>
</dbReference>
<feature type="transmembrane region" description="Helical" evidence="1">
    <location>
        <begin position="66"/>
        <end position="86"/>
    </location>
</feature>
<keyword evidence="1" id="KW-0472">Membrane</keyword>
<keyword evidence="1" id="KW-0812">Transmembrane</keyword>
<organism evidence="2 3">
    <name type="scientific">Dibothriocephalus latus</name>
    <name type="common">Fish tapeworm</name>
    <name type="synonym">Diphyllobothrium latum</name>
    <dbReference type="NCBI Taxonomy" id="60516"/>
    <lineage>
        <taxon>Eukaryota</taxon>
        <taxon>Metazoa</taxon>
        <taxon>Spiralia</taxon>
        <taxon>Lophotrochozoa</taxon>
        <taxon>Platyhelminthes</taxon>
        <taxon>Cestoda</taxon>
        <taxon>Eucestoda</taxon>
        <taxon>Diphyllobothriidea</taxon>
        <taxon>Diphyllobothriidae</taxon>
        <taxon>Dibothriocephalus</taxon>
    </lineage>
</organism>
<sequence>MMDGIERGYEGDKVDGHRLLVPMATFLNVRYRIYLVQKSPSNVECGLVGLRSGATYKREPPEKSNICTTVVLTSCLILLLVNRYMAYPPLLK</sequence>